<feature type="transmembrane region" description="Helical" evidence="2">
    <location>
        <begin position="143"/>
        <end position="171"/>
    </location>
</feature>
<feature type="transmembrane region" description="Helical" evidence="2">
    <location>
        <begin position="347"/>
        <end position="378"/>
    </location>
</feature>
<dbReference type="EMBL" id="SDMP01000013">
    <property type="protein sequence ID" value="RYR17348.1"/>
    <property type="molecule type" value="Genomic_DNA"/>
</dbReference>
<feature type="region of interest" description="Disordered" evidence="1">
    <location>
        <begin position="54"/>
        <end position="86"/>
    </location>
</feature>
<evidence type="ECO:0000313" key="3">
    <source>
        <dbReference type="EMBL" id="RYR17348.1"/>
    </source>
</evidence>
<feature type="compositionally biased region" description="Basic and acidic residues" evidence="1">
    <location>
        <begin position="292"/>
        <end position="310"/>
    </location>
</feature>
<feature type="compositionally biased region" description="Pro residues" evidence="1">
    <location>
        <begin position="64"/>
        <end position="73"/>
    </location>
</feature>
<dbReference type="PANTHER" id="PTHR36381:SF1">
    <property type="entry name" value="ETHYLENE-REGULATED TRANSCRIPT 2 (ERT2)"/>
    <property type="match status" value="1"/>
</dbReference>
<organism evidence="3 4">
    <name type="scientific">Arachis hypogaea</name>
    <name type="common">Peanut</name>
    <dbReference type="NCBI Taxonomy" id="3818"/>
    <lineage>
        <taxon>Eukaryota</taxon>
        <taxon>Viridiplantae</taxon>
        <taxon>Streptophyta</taxon>
        <taxon>Embryophyta</taxon>
        <taxon>Tracheophyta</taxon>
        <taxon>Spermatophyta</taxon>
        <taxon>Magnoliopsida</taxon>
        <taxon>eudicotyledons</taxon>
        <taxon>Gunneridae</taxon>
        <taxon>Pentapetalae</taxon>
        <taxon>rosids</taxon>
        <taxon>fabids</taxon>
        <taxon>Fabales</taxon>
        <taxon>Fabaceae</taxon>
        <taxon>Papilionoideae</taxon>
        <taxon>50 kb inversion clade</taxon>
        <taxon>dalbergioids sensu lato</taxon>
        <taxon>Dalbergieae</taxon>
        <taxon>Pterocarpus clade</taxon>
        <taxon>Arachis</taxon>
    </lineage>
</organism>
<sequence length="386" mass="42652">MPFPWKKNRVTRISQIVADLQSPRRGGSLVVETGFPTSLIDLFVKNRSRFTRTKSKRPLQPGIYDPPPPPPSTPVLSPVPETSSSGDLSVVRAHAPSLTPLVTVNDGGDDGGVSGSEEVIRVGECGCESYSKSVLASSVKWKALFLVVVLISSVMKLTVGITVSAVTLLFLENVGKRFVGWWRTVGIKMEPFTATVCNCVWFQKLMKLKSKKEDHCEEVAGGGGVGLMLLNDTVEVVESESRSEVGDCCEKKWLEDVADSCEEGSRSIRFTWKGVKKLVPKKWRSSLRKRSKESEGESRRSGEEDKCSREEEVDDSNGMIMTWVEEEEEEGEEGVIRIHEVGKCCSWGHVIVLVTVLGGLLMGRLAALVLTLASCFLFKMLLRFYM</sequence>
<evidence type="ECO:0000256" key="1">
    <source>
        <dbReference type="SAM" id="MobiDB-lite"/>
    </source>
</evidence>
<dbReference type="AlphaFoldDB" id="A0A444ZT59"/>
<dbReference type="PANTHER" id="PTHR36381">
    <property type="entry name" value="ETHYLENE-REGULATED TRANSCRIPT 2 (ERT2)"/>
    <property type="match status" value="1"/>
</dbReference>
<feature type="compositionally biased region" description="Low complexity" evidence="1">
    <location>
        <begin position="74"/>
        <end position="85"/>
    </location>
</feature>
<evidence type="ECO:0000313" key="4">
    <source>
        <dbReference type="Proteomes" id="UP000289738"/>
    </source>
</evidence>
<evidence type="ECO:0000256" key="2">
    <source>
        <dbReference type="SAM" id="Phobius"/>
    </source>
</evidence>
<proteinExistence type="predicted"/>
<keyword evidence="2" id="KW-0812">Transmembrane</keyword>
<keyword evidence="4" id="KW-1185">Reference proteome</keyword>
<name>A0A444ZT59_ARAHY</name>
<dbReference type="Proteomes" id="UP000289738">
    <property type="component" value="Chromosome B03"/>
</dbReference>
<comment type="caution">
    <text evidence="3">The sequence shown here is derived from an EMBL/GenBank/DDBJ whole genome shotgun (WGS) entry which is preliminary data.</text>
</comment>
<reference evidence="3 4" key="1">
    <citation type="submission" date="2019-01" db="EMBL/GenBank/DDBJ databases">
        <title>Sequencing of cultivated peanut Arachis hypogaea provides insights into genome evolution and oil improvement.</title>
        <authorList>
            <person name="Chen X."/>
        </authorList>
    </citation>
    <scope>NUCLEOTIDE SEQUENCE [LARGE SCALE GENOMIC DNA]</scope>
    <source>
        <strain evidence="4">cv. Fuhuasheng</strain>
        <tissue evidence="3">Leaves</tissue>
    </source>
</reference>
<gene>
    <name evidence="3" type="ORF">Ahy_B03g062116</name>
</gene>
<keyword evidence="2" id="KW-0472">Membrane</keyword>
<protein>
    <recommendedName>
        <fullName evidence="5">Ethylene-responsive nuclear protein</fullName>
    </recommendedName>
</protein>
<accession>A0A444ZT59</accession>
<feature type="region of interest" description="Disordered" evidence="1">
    <location>
        <begin position="289"/>
        <end position="315"/>
    </location>
</feature>
<keyword evidence="2" id="KW-1133">Transmembrane helix</keyword>
<dbReference type="OrthoDB" id="690172at2759"/>
<evidence type="ECO:0008006" key="5">
    <source>
        <dbReference type="Google" id="ProtNLM"/>
    </source>
</evidence>